<evidence type="ECO:0000256" key="2">
    <source>
        <dbReference type="ARBA" id="ARBA00024341"/>
    </source>
</evidence>
<feature type="region of interest" description="Disordered" evidence="3">
    <location>
        <begin position="14"/>
        <end position="56"/>
    </location>
</feature>
<proteinExistence type="evidence at transcript level"/>
<evidence type="ECO:0008006" key="5">
    <source>
        <dbReference type="Google" id="ProtNLM"/>
    </source>
</evidence>
<feature type="compositionally biased region" description="Polar residues" evidence="3">
    <location>
        <begin position="28"/>
        <end position="44"/>
    </location>
</feature>
<evidence type="ECO:0000256" key="3">
    <source>
        <dbReference type="SAM" id="MobiDB-lite"/>
    </source>
</evidence>
<dbReference type="GO" id="GO:0005516">
    <property type="term" value="F:calmodulin binding"/>
    <property type="evidence" value="ECO:0007669"/>
    <property type="project" value="UniProtKB-KW"/>
</dbReference>
<dbReference type="EMBL" id="BT139112">
    <property type="protein sequence ID" value="AFK38907.1"/>
    <property type="molecule type" value="mRNA"/>
</dbReference>
<feature type="region of interest" description="Disordered" evidence="3">
    <location>
        <begin position="242"/>
        <end position="289"/>
    </location>
</feature>
<dbReference type="AlphaFoldDB" id="I3SF65"/>
<feature type="compositionally biased region" description="Polar residues" evidence="3">
    <location>
        <begin position="242"/>
        <end position="266"/>
    </location>
</feature>
<feature type="compositionally biased region" description="Basic and acidic residues" evidence="3">
    <location>
        <begin position="279"/>
        <end position="289"/>
    </location>
</feature>
<evidence type="ECO:0000256" key="1">
    <source>
        <dbReference type="ARBA" id="ARBA00022860"/>
    </source>
</evidence>
<organism evidence="4">
    <name type="scientific">Lotus japonicus</name>
    <name type="common">Lotus corniculatus var. japonicus</name>
    <dbReference type="NCBI Taxonomy" id="34305"/>
    <lineage>
        <taxon>Eukaryota</taxon>
        <taxon>Viridiplantae</taxon>
        <taxon>Streptophyta</taxon>
        <taxon>Embryophyta</taxon>
        <taxon>Tracheophyta</taxon>
        <taxon>Spermatophyta</taxon>
        <taxon>Magnoliopsida</taxon>
        <taxon>eudicotyledons</taxon>
        <taxon>Gunneridae</taxon>
        <taxon>Pentapetalae</taxon>
        <taxon>rosids</taxon>
        <taxon>fabids</taxon>
        <taxon>Fabales</taxon>
        <taxon>Fabaceae</taxon>
        <taxon>Papilionoideae</taxon>
        <taxon>50 kb inversion clade</taxon>
        <taxon>NPAAA clade</taxon>
        <taxon>Hologalegina</taxon>
        <taxon>robinioid clade</taxon>
        <taxon>Loteae</taxon>
        <taxon>Lotus</taxon>
    </lineage>
</organism>
<comment type="similarity">
    <text evidence="2">Belongs to the IQD family.</text>
</comment>
<keyword evidence="1" id="KW-0112">Calmodulin-binding</keyword>
<evidence type="ECO:0000313" key="4">
    <source>
        <dbReference type="EMBL" id="AFK38907.1"/>
    </source>
</evidence>
<accession>I3SF65</accession>
<dbReference type="PANTHER" id="PTHR32295:SF260">
    <property type="entry name" value="CALMODULIN-BINDING PROTEIN"/>
    <property type="match status" value="1"/>
</dbReference>
<name>I3SF65_LOTJA</name>
<dbReference type="PROSITE" id="PS50096">
    <property type="entry name" value="IQ"/>
    <property type="match status" value="1"/>
</dbReference>
<sequence>MGMGPKKWFMIIVKRKKRKEDKSKQEKVQSTPENSNKSPNGMQSTHEESNIIPNESLMRDRTVPSRLIDDIAATRIQNAFRSFMARRTIQHLRGVVKFEALIQDHMAREQTATTLSYIHSWSRIQDQIKARRFCMITEAKIKQRKLENQFKLEAKLHELEVEWCSGSETMEEILSRIHQREEAAIKRERAMAYAFSHQWGPNCSQYFGQASYSLGKESWGWSWMERWIAARPWEVRVRVQQSPKTKKLNGQQQKAKLDKMNNNNESKVCLAKPAMSNGDKTDKGKKNRT</sequence>
<protein>
    <recommendedName>
        <fullName evidence="5">Protein IQ-DOMAIN 1</fullName>
    </recommendedName>
</protein>
<reference evidence="4" key="1">
    <citation type="submission" date="2012-05" db="EMBL/GenBank/DDBJ databases">
        <authorList>
            <person name="Krishnakumar V."/>
            <person name="Cheung F."/>
            <person name="Xiao Y."/>
            <person name="Chan A."/>
            <person name="Moskal W.A."/>
            <person name="Town C.D."/>
        </authorList>
    </citation>
    <scope>NUCLEOTIDE SEQUENCE</scope>
</reference>
<dbReference type="PANTHER" id="PTHR32295">
    <property type="entry name" value="IQ-DOMAIN 5-RELATED"/>
    <property type="match status" value="1"/>
</dbReference>